<evidence type="ECO:0000313" key="1">
    <source>
        <dbReference type="EMBL" id="OAT53987.1"/>
    </source>
</evidence>
<proteinExistence type="predicted"/>
<dbReference type="AlphaFoldDB" id="A0A1B7K1G0"/>
<evidence type="ECO:0000313" key="2">
    <source>
        <dbReference type="Proteomes" id="UP000078224"/>
    </source>
</evidence>
<keyword evidence="2" id="KW-1185">Reference proteome</keyword>
<accession>A0A1B7K1G0</accession>
<dbReference type="Proteomes" id="UP000078224">
    <property type="component" value="Unassembled WGS sequence"/>
</dbReference>
<dbReference type="NCBIfam" id="TIGR01560">
    <property type="entry name" value="put_DNA_pack"/>
    <property type="match status" value="1"/>
</dbReference>
<dbReference type="InterPro" id="IPR021146">
    <property type="entry name" value="Phage_gp6-like_head-tail"/>
</dbReference>
<name>A0A1B7K1G0_9GAMM</name>
<gene>
    <name evidence="1" type="ORF">M998_0668</name>
</gene>
<dbReference type="OrthoDB" id="8452319at2"/>
<dbReference type="EMBL" id="LXEW01000013">
    <property type="protein sequence ID" value="OAT53987.1"/>
    <property type="molecule type" value="Genomic_DNA"/>
</dbReference>
<reference evidence="1 2" key="1">
    <citation type="submission" date="2016-04" db="EMBL/GenBank/DDBJ databases">
        <title>ATOL: Assembling a taxonomically balanced genome-scale reconstruction of the evolutionary history of the Enterobacteriaceae.</title>
        <authorList>
            <person name="Plunkett G.III."/>
            <person name="Neeno-Eckwall E.C."/>
            <person name="Glasner J.D."/>
            <person name="Perna N.T."/>
        </authorList>
    </citation>
    <scope>NUCLEOTIDE SEQUENCE [LARGE SCALE GENOMIC DNA]</scope>
    <source>
        <strain evidence="1 2">ATCC 35613</strain>
    </source>
</reference>
<protein>
    <submittedName>
        <fullName evidence="1">Gp6 family phage protein</fullName>
    </submittedName>
</protein>
<dbReference type="Gene3D" id="1.10.3230.30">
    <property type="entry name" value="Phage gp6-like head-tail connector protein"/>
    <property type="match status" value="1"/>
</dbReference>
<dbReference type="RefSeq" id="WP_068907519.1">
    <property type="nucleotide sequence ID" value="NZ_LXEW01000013.1"/>
</dbReference>
<sequence length="100" mass="11808">MDILDVIPLSLLKQHIEYDDDDRDEQIKFYAQSALDYCLKWCDEPAWKVPEDIPHPVKSATLLVLGDLFEHRTSQSEIQLYENKAAERLLFHHRNWRGGE</sequence>
<comment type="caution">
    <text evidence="1">The sequence shown here is derived from an EMBL/GenBank/DDBJ whole genome shotgun (WGS) entry which is preliminary data.</text>
</comment>
<dbReference type="InterPro" id="IPR006450">
    <property type="entry name" value="Phage_HK97_gp6-like"/>
</dbReference>
<dbReference type="Pfam" id="PF05135">
    <property type="entry name" value="Phage_connect_1"/>
    <property type="match status" value="1"/>
</dbReference>
<dbReference type="PATRIC" id="fig|1354272.4.peg.684"/>
<organism evidence="1 2">
    <name type="scientific">Providencia heimbachae ATCC 35613</name>
    <dbReference type="NCBI Taxonomy" id="1354272"/>
    <lineage>
        <taxon>Bacteria</taxon>
        <taxon>Pseudomonadati</taxon>
        <taxon>Pseudomonadota</taxon>
        <taxon>Gammaproteobacteria</taxon>
        <taxon>Enterobacterales</taxon>
        <taxon>Morganellaceae</taxon>
        <taxon>Providencia</taxon>
    </lineage>
</organism>